<dbReference type="InterPro" id="IPR050472">
    <property type="entry name" value="Anth_synth/Amidotransfase"/>
</dbReference>
<evidence type="ECO:0000313" key="4">
    <source>
        <dbReference type="Proteomes" id="UP000595691"/>
    </source>
</evidence>
<dbReference type="PRINTS" id="PR00096">
    <property type="entry name" value="GATASE"/>
</dbReference>
<protein>
    <submittedName>
        <fullName evidence="3">Aminodeoxychorismate/anthranilate synthase component II</fullName>
    </submittedName>
</protein>
<dbReference type="Proteomes" id="UP000595691">
    <property type="component" value="Chromosome"/>
</dbReference>
<dbReference type="PRINTS" id="PR00099">
    <property type="entry name" value="CPSGATASE"/>
</dbReference>
<gene>
    <name evidence="3" type="ORF">I5776_16215</name>
</gene>
<name>A0ABX7E000_9BACI</name>
<dbReference type="PANTHER" id="PTHR43418:SF4">
    <property type="entry name" value="MULTIFUNCTIONAL TRYPTOPHAN BIOSYNTHESIS PROTEIN"/>
    <property type="match status" value="1"/>
</dbReference>
<dbReference type="InterPro" id="IPR029062">
    <property type="entry name" value="Class_I_gatase-like"/>
</dbReference>
<dbReference type="PROSITE" id="PS51273">
    <property type="entry name" value="GATASE_TYPE_1"/>
    <property type="match status" value="1"/>
</dbReference>
<dbReference type="InterPro" id="IPR017926">
    <property type="entry name" value="GATASE"/>
</dbReference>
<keyword evidence="1" id="KW-0315">Glutamine amidotransferase</keyword>
<evidence type="ECO:0000259" key="2">
    <source>
        <dbReference type="Pfam" id="PF00117"/>
    </source>
</evidence>
<dbReference type="PANTHER" id="PTHR43418">
    <property type="entry name" value="MULTIFUNCTIONAL TRYPTOPHAN BIOSYNTHESIS PROTEIN-RELATED"/>
    <property type="match status" value="1"/>
</dbReference>
<evidence type="ECO:0000313" key="3">
    <source>
        <dbReference type="EMBL" id="QQZ08569.1"/>
    </source>
</evidence>
<reference evidence="3 4" key="1">
    <citation type="submission" date="2020-11" db="EMBL/GenBank/DDBJ databases">
        <title>Taxonomic evaluation of the Bacillus sporothermodurans group of bacteria based on whole genome sequences.</title>
        <authorList>
            <person name="Fiedler G."/>
            <person name="Herbstmann A.-D."/>
            <person name="Doll E."/>
            <person name="Wenning M."/>
            <person name="Brinks E."/>
            <person name="Kabisch J."/>
            <person name="Breitenwieser F."/>
            <person name="Lappann M."/>
            <person name="Boehnlein C."/>
            <person name="Franz C."/>
        </authorList>
    </citation>
    <scope>NUCLEOTIDE SEQUENCE [LARGE SCALE GENOMIC DNA]</scope>
    <source>
        <strain evidence="3 4">JCM 19841</strain>
    </source>
</reference>
<feature type="domain" description="Glutamine amidotransferase" evidence="2">
    <location>
        <begin position="4"/>
        <end position="188"/>
    </location>
</feature>
<dbReference type="CDD" id="cd01743">
    <property type="entry name" value="GATase1_Anthranilate_Synthase"/>
    <property type="match status" value="1"/>
</dbReference>
<dbReference type="RefSeq" id="WP_202777380.1">
    <property type="nucleotide sequence ID" value="NZ_CP065425.1"/>
</dbReference>
<accession>A0ABX7E000</accession>
<dbReference type="EMBL" id="CP065425">
    <property type="protein sequence ID" value="QQZ08569.1"/>
    <property type="molecule type" value="Genomic_DNA"/>
</dbReference>
<dbReference type="InterPro" id="IPR006221">
    <property type="entry name" value="TrpG/PapA_dom"/>
</dbReference>
<keyword evidence="4" id="KW-1185">Reference proteome</keyword>
<dbReference type="Pfam" id="PF00117">
    <property type="entry name" value="GATase"/>
    <property type="match status" value="1"/>
</dbReference>
<proteinExistence type="predicted"/>
<organism evidence="3 4">
    <name type="scientific">Heyndrickxia vini</name>
    <dbReference type="NCBI Taxonomy" id="1476025"/>
    <lineage>
        <taxon>Bacteria</taxon>
        <taxon>Bacillati</taxon>
        <taxon>Bacillota</taxon>
        <taxon>Bacilli</taxon>
        <taxon>Bacillales</taxon>
        <taxon>Bacillaceae</taxon>
        <taxon>Heyndrickxia</taxon>
    </lineage>
</organism>
<dbReference type="SUPFAM" id="SSF52317">
    <property type="entry name" value="Class I glutamine amidotransferase-like"/>
    <property type="match status" value="1"/>
</dbReference>
<dbReference type="PRINTS" id="PR00097">
    <property type="entry name" value="ANTSNTHASEII"/>
</dbReference>
<evidence type="ECO:0000256" key="1">
    <source>
        <dbReference type="ARBA" id="ARBA00022962"/>
    </source>
</evidence>
<dbReference type="NCBIfam" id="TIGR00566">
    <property type="entry name" value="trpG_papA"/>
    <property type="match status" value="1"/>
</dbReference>
<sequence length="199" mass="22484">MIILLDNYDSFTYNLFQYLSELGEKVEVFRNDEITIEKLKGMKPEAIVLSPGPGIPERAGICMDVIQAFYQRIPILGVCLGHQAIAAAFGAKIVQAKEIKHGKISRILHCGEGMFQYMTQPLEVMRYHSLVIDKNSLSSDFIIAATSMDDQEIMAIKHESFPLYGVQFHPESIGTKTGKEIIQNFLMEMRKENSYESIS</sequence>
<dbReference type="Gene3D" id="3.40.50.880">
    <property type="match status" value="1"/>
</dbReference>